<dbReference type="Pfam" id="PF00561">
    <property type="entry name" value="Abhydrolase_1"/>
    <property type="match status" value="1"/>
</dbReference>
<reference evidence="3 4" key="1">
    <citation type="submission" date="2018-06" db="EMBL/GenBank/DDBJ databases">
        <title>Genomic Encyclopedia of Archaeal and Bacterial Type Strains, Phase II (KMG-II): from individual species to whole genera.</title>
        <authorList>
            <person name="Goeker M."/>
        </authorList>
    </citation>
    <scope>NUCLEOTIDE SEQUENCE [LARGE SCALE GENOMIC DNA]</scope>
    <source>
        <strain evidence="3 4">ATCC BAA-1881</strain>
    </source>
</reference>
<dbReference type="RefSeq" id="WP_111324225.1">
    <property type="nucleotide sequence ID" value="NZ_BIFX01000001.1"/>
</dbReference>
<dbReference type="SUPFAM" id="SSF53474">
    <property type="entry name" value="alpha/beta-Hydrolases"/>
    <property type="match status" value="1"/>
</dbReference>
<dbReference type="AlphaFoldDB" id="A0A326U2Z9"/>
<feature type="domain" description="AB hydrolase-1" evidence="1">
    <location>
        <begin position="27"/>
        <end position="128"/>
    </location>
</feature>
<name>A0A326U2Z9_THEHA</name>
<gene>
    <name evidence="3" type="ORF">EI42_03873</name>
</gene>
<accession>A0A326U2Z9</accession>
<feature type="domain" description="Peptidase S33 tripeptidyl aminopeptidase-like C-terminal" evidence="2">
    <location>
        <begin position="184"/>
        <end position="246"/>
    </location>
</feature>
<dbReference type="Pfam" id="PF08386">
    <property type="entry name" value="Abhydrolase_4"/>
    <property type="match status" value="1"/>
</dbReference>
<dbReference type="Proteomes" id="UP000248806">
    <property type="component" value="Unassembled WGS sequence"/>
</dbReference>
<dbReference type="PRINTS" id="PR00111">
    <property type="entry name" value="ABHYDROLASE"/>
</dbReference>
<dbReference type="PANTHER" id="PTHR46438:SF11">
    <property type="entry name" value="LIPASE-RELATED"/>
    <property type="match status" value="1"/>
</dbReference>
<evidence type="ECO:0000313" key="4">
    <source>
        <dbReference type="Proteomes" id="UP000248806"/>
    </source>
</evidence>
<evidence type="ECO:0000259" key="1">
    <source>
        <dbReference type="Pfam" id="PF00561"/>
    </source>
</evidence>
<evidence type="ECO:0000259" key="2">
    <source>
        <dbReference type="Pfam" id="PF08386"/>
    </source>
</evidence>
<protein>
    <submittedName>
        <fullName evidence="3">Pimeloyl-ACP methyl ester carboxylesterase</fullName>
    </submittedName>
</protein>
<evidence type="ECO:0000313" key="3">
    <source>
        <dbReference type="EMBL" id="PZW26293.1"/>
    </source>
</evidence>
<dbReference type="InterPro" id="IPR013595">
    <property type="entry name" value="Pept_S33_TAP-like_C"/>
</dbReference>
<sequence length="267" mass="30489">MRQIYFTRSITIQGKRVRYQVIGSGEPVILVHGLAASSLWWRRNIPALARHYRVYILDLPGFGSMRAKANAITLAEATEWLQTWMQHVHIQRAHFIGHSMGGLICIRFAARYPEQVASLVLVAPSVLFHQTSIRANILPMLAFLTHLSPAFFPIVCYDFLRAGPRTTLRFARELLSMNVRQDMQRLRVPTLLIWGEKDTLVPSIFAPLAQHLIHESRLVLLRNAGHACMFEQSRSFNAAVLSFLHAQTQTQERNHTEKNVTFPLLDS</sequence>
<comment type="caution">
    <text evidence="3">The sequence shown here is derived from an EMBL/GenBank/DDBJ whole genome shotgun (WGS) entry which is preliminary data.</text>
</comment>
<dbReference type="Gene3D" id="3.40.50.1820">
    <property type="entry name" value="alpha/beta hydrolase"/>
    <property type="match status" value="1"/>
</dbReference>
<dbReference type="OrthoDB" id="151598at2"/>
<organism evidence="3 4">
    <name type="scientific">Thermosporothrix hazakensis</name>
    <dbReference type="NCBI Taxonomy" id="644383"/>
    <lineage>
        <taxon>Bacteria</taxon>
        <taxon>Bacillati</taxon>
        <taxon>Chloroflexota</taxon>
        <taxon>Ktedonobacteria</taxon>
        <taxon>Ktedonobacterales</taxon>
        <taxon>Thermosporotrichaceae</taxon>
        <taxon>Thermosporothrix</taxon>
    </lineage>
</organism>
<proteinExistence type="predicted"/>
<keyword evidence="4" id="KW-1185">Reference proteome</keyword>
<dbReference type="EMBL" id="QKUF01000015">
    <property type="protein sequence ID" value="PZW26293.1"/>
    <property type="molecule type" value="Genomic_DNA"/>
</dbReference>
<dbReference type="InterPro" id="IPR000073">
    <property type="entry name" value="AB_hydrolase_1"/>
</dbReference>
<dbReference type="PANTHER" id="PTHR46438">
    <property type="entry name" value="ALPHA/BETA-HYDROLASES SUPERFAMILY PROTEIN"/>
    <property type="match status" value="1"/>
</dbReference>
<dbReference type="InterPro" id="IPR029058">
    <property type="entry name" value="AB_hydrolase_fold"/>
</dbReference>